<dbReference type="Pfam" id="PF03632">
    <property type="entry name" value="Glyco_hydro_65m"/>
    <property type="match status" value="1"/>
</dbReference>
<dbReference type="GO" id="GO:0030246">
    <property type="term" value="F:carbohydrate binding"/>
    <property type="evidence" value="ECO:0007669"/>
    <property type="project" value="InterPro"/>
</dbReference>
<feature type="binding site" evidence="5">
    <location>
        <begin position="366"/>
        <end position="367"/>
    </location>
    <ligand>
        <name>substrate</name>
    </ligand>
</feature>
<dbReference type="PIRSF" id="PIRSF036289">
    <property type="entry name" value="Glycosyl_hydrolase_malt_phosph"/>
    <property type="match status" value="1"/>
</dbReference>
<dbReference type="GO" id="GO:0004553">
    <property type="term" value="F:hydrolase activity, hydrolyzing O-glycosyl compounds"/>
    <property type="evidence" value="ECO:0007669"/>
    <property type="project" value="TreeGrafter"/>
</dbReference>
<dbReference type="Pfam" id="PF03636">
    <property type="entry name" value="Glyco_hydro_65N"/>
    <property type="match status" value="1"/>
</dbReference>
<evidence type="ECO:0000256" key="4">
    <source>
        <dbReference type="PIRSR" id="PIRSR036289-50"/>
    </source>
</evidence>
<dbReference type="Proteomes" id="UP000050911">
    <property type="component" value="Unassembled WGS sequence"/>
</dbReference>
<comment type="similarity">
    <text evidence="1">Belongs to the glycosyl hydrolase 65 family.</text>
</comment>
<evidence type="ECO:0000259" key="6">
    <source>
        <dbReference type="Pfam" id="PF03632"/>
    </source>
</evidence>
<gene>
    <name evidence="9" type="ORF">FC96_GL000034</name>
</gene>
<dbReference type="InterPro" id="IPR037018">
    <property type="entry name" value="GH65_N"/>
</dbReference>
<dbReference type="InterPro" id="IPR008928">
    <property type="entry name" value="6-hairpin_glycosidase_sf"/>
</dbReference>
<reference evidence="9 10" key="1">
    <citation type="journal article" date="2015" name="Genome Announc.">
        <title>Expanding the biotechnology potential of lactobacilli through comparative genomics of 213 strains and associated genera.</title>
        <authorList>
            <person name="Sun Z."/>
            <person name="Harris H.M."/>
            <person name="McCann A."/>
            <person name="Guo C."/>
            <person name="Argimon S."/>
            <person name="Zhang W."/>
            <person name="Yang X."/>
            <person name="Jeffery I.B."/>
            <person name="Cooney J.C."/>
            <person name="Kagawa T.F."/>
            <person name="Liu W."/>
            <person name="Song Y."/>
            <person name="Salvetti E."/>
            <person name="Wrobel A."/>
            <person name="Rasinkangas P."/>
            <person name="Parkhill J."/>
            <person name="Rea M.C."/>
            <person name="O'Sullivan O."/>
            <person name="Ritari J."/>
            <person name="Douillard F.P."/>
            <person name="Paul Ross R."/>
            <person name="Yang R."/>
            <person name="Briner A.E."/>
            <person name="Felis G.E."/>
            <person name="de Vos W.M."/>
            <person name="Barrangou R."/>
            <person name="Klaenhammer T.R."/>
            <person name="Caufield P.W."/>
            <person name="Cui Y."/>
            <person name="Zhang H."/>
            <person name="O'Toole P.W."/>
        </authorList>
    </citation>
    <scope>NUCLEOTIDE SEQUENCE [LARGE SCALE GENOMIC DNA]</scope>
    <source>
        <strain evidence="9 10">JCM 15530</strain>
    </source>
</reference>
<name>A0A0R1HRS4_9LACO</name>
<evidence type="ECO:0000313" key="10">
    <source>
        <dbReference type="Proteomes" id="UP000050911"/>
    </source>
</evidence>
<proteinExistence type="inferred from homology"/>
<dbReference type="Gene3D" id="2.60.420.10">
    <property type="entry name" value="Maltose phosphorylase, domain 3"/>
    <property type="match status" value="1"/>
</dbReference>
<dbReference type="GO" id="GO:0016757">
    <property type="term" value="F:glycosyltransferase activity"/>
    <property type="evidence" value="ECO:0007669"/>
    <property type="project" value="UniProtKB-KW"/>
</dbReference>
<dbReference type="Gene3D" id="2.70.98.40">
    <property type="entry name" value="Glycoside hydrolase, family 65, N-terminal domain"/>
    <property type="match status" value="1"/>
</dbReference>
<keyword evidence="2" id="KW-0328">Glycosyltransferase</keyword>
<dbReference type="InterPro" id="IPR005194">
    <property type="entry name" value="Glyco_hydro_65_C"/>
</dbReference>
<dbReference type="SUPFAM" id="SSF48208">
    <property type="entry name" value="Six-hairpin glycosidases"/>
    <property type="match status" value="1"/>
</dbReference>
<accession>A0A0R1HRS4</accession>
<dbReference type="InterPro" id="IPR005196">
    <property type="entry name" value="Glyco_hydro_65_N"/>
</dbReference>
<dbReference type="STRING" id="1302272.FC96_GL000034"/>
<evidence type="ECO:0000259" key="7">
    <source>
        <dbReference type="Pfam" id="PF03633"/>
    </source>
</evidence>
<dbReference type="Pfam" id="PF03633">
    <property type="entry name" value="Glyco_hydro_65C"/>
    <property type="match status" value="1"/>
</dbReference>
<feature type="domain" description="Glycoside hydrolase family 65 central catalytic" evidence="6">
    <location>
        <begin position="332"/>
        <end position="693"/>
    </location>
</feature>
<comment type="caution">
    <text evidence="9">The sequence shown here is derived from an EMBL/GenBank/DDBJ whole genome shotgun (WGS) entry which is preliminary data.</text>
</comment>
<feature type="active site" description="Proton donor" evidence="4">
    <location>
        <position position="498"/>
    </location>
</feature>
<protein>
    <submittedName>
        <fullName evidence="9">Kojibiose phosphorylase</fullName>
    </submittedName>
</protein>
<dbReference type="GO" id="GO:0005975">
    <property type="term" value="P:carbohydrate metabolic process"/>
    <property type="evidence" value="ECO:0007669"/>
    <property type="project" value="InterPro"/>
</dbReference>
<feature type="binding site" evidence="5">
    <location>
        <begin position="606"/>
        <end position="607"/>
    </location>
    <ligand>
        <name>substrate</name>
    </ligand>
</feature>
<evidence type="ECO:0000313" key="9">
    <source>
        <dbReference type="EMBL" id="KRK49119.1"/>
    </source>
</evidence>
<dbReference type="InterPro" id="IPR011013">
    <property type="entry name" value="Gal_mutarotase_sf_dom"/>
</dbReference>
<evidence type="ECO:0000256" key="2">
    <source>
        <dbReference type="ARBA" id="ARBA00022676"/>
    </source>
</evidence>
<keyword evidence="3" id="KW-0808">Transferase</keyword>
<dbReference type="InterPro" id="IPR012341">
    <property type="entry name" value="6hp_glycosidase-like_sf"/>
</dbReference>
<dbReference type="OrthoDB" id="9758855at2"/>
<feature type="domain" description="Glycoside hydrolase family 65 C-terminal" evidence="7">
    <location>
        <begin position="704"/>
        <end position="761"/>
    </location>
</feature>
<sequence length="778" mass="87822">MNLSTTGGDHLPADDSFQLHMQKLPVKDSSVLETLYGLGNGHMGIRASNPLQGSQSNQDGQPGMFVNGFFDLSEITYGENYPGFPQNAQAIAELPDPRYLIFEIDGERSDEVAFDVKSVDKNLDMKTGRLLEIFEVISPSNKTIRLTMQSFVSHDQPNLFVVTYSVSATNFDGAVTIIKQHRYTNRQIDNSNDVRADQQTGQLERTFIDNQTTAMLLTTRKSQLSLLIAFQPLDGLDQLKFSIMDELPSYGRTFDLTAGLNVQFGFVYSVGDPHPLMDMSLNRDRYAKEALDRTTSQTFRALYDASCRQLDAFWETSDVEVGGDATLARGIRFNLFNLYQSAGRDGLTSIPAKGLTGAGYGGHYFWDAEMFMLPFFTYTQPEIAKQLLTFRAATLPQAQQRARELNVQNGVLFPWRTINGEESSAYYPAGTAQVHINADIAYAVDTYVRVTADEDFLVKTGFNIILETARFWLSYGHFAQSGPHRGHFVIDDVTGPDEYTTMVNNNYYTNRMAKNNLIMAAKYAKLLKQQHQDLLERLGVDNAEINDFEYAADQMVLPFDRDRRVKMQDDSSMAKPFWPIDKTPNNQFPLLLHFHPMILYHYQVNKQADTVMSDFLFPADQSTDQLKRDFNYYEAITVHDSSLSRAIFGVLAHRLHLAGKAYGYFMDTALMDLTNSQGNTDAGVHAANMGGTWLSLIYGFGGLEQERGTLNFDPKLPDQWTNLTFKLKFKHRFLAVRVTQTSLTLTLLSGTDLSVFFRHQPQRLTLNQPLVISLIETT</sequence>
<dbReference type="Gene3D" id="1.50.10.10">
    <property type="match status" value="1"/>
</dbReference>
<dbReference type="InterPro" id="IPR017045">
    <property type="entry name" value="Malt_Pase/Glycosyl_Hdrlase"/>
</dbReference>
<dbReference type="AlphaFoldDB" id="A0A0R1HRS4"/>
<dbReference type="EMBL" id="AZCX01000001">
    <property type="protein sequence ID" value="KRK49119.1"/>
    <property type="molecule type" value="Genomic_DNA"/>
</dbReference>
<evidence type="ECO:0000256" key="3">
    <source>
        <dbReference type="ARBA" id="ARBA00022679"/>
    </source>
</evidence>
<dbReference type="InterPro" id="IPR005195">
    <property type="entry name" value="Glyco_hydro_65_M"/>
</dbReference>
<keyword evidence="10" id="KW-1185">Reference proteome</keyword>
<dbReference type="SUPFAM" id="SSF74650">
    <property type="entry name" value="Galactose mutarotase-like"/>
    <property type="match status" value="1"/>
</dbReference>
<dbReference type="PANTHER" id="PTHR11051:SF8">
    <property type="entry name" value="PROTEIN-GLUCOSYLGALACTOSYLHYDROXYLYSINE GLUCOSIDASE"/>
    <property type="match status" value="1"/>
</dbReference>
<evidence type="ECO:0000256" key="5">
    <source>
        <dbReference type="PIRSR" id="PIRSR036289-51"/>
    </source>
</evidence>
<dbReference type="PANTHER" id="PTHR11051">
    <property type="entry name" value="GLYCOSYL HYDROLASE-RELATED"/>
    <property type="match status" value="1"/>
</dbReference>
<dbReference type="PATRIC" id="fig|1302272.5.peg.34"/>
<evidence type="ECO:0000259" key="8">
    <source>
        <dbReference type="Pfam" id="PF03636"/>
    </source>
</evidence>
<evidence type="ECO:0000256" key="1">
    <source>
        <dbReference type="ARBA" id="ARBA00006768"/>
    </source>
</evidence>
<organism evidence="9 10">
    <name type="scientific">Secundilactobacillus kimchicus JCM 15530</name>
    <dbReference type="NCBI Taxonomy" id="1302272"/>
    <lineage>
        <taxon>Bacteria</taxon>
        <taxon>Bacillati</taxon>
        <taxon>Bacillota</taxon>
        <taxon>Bacilli</taxon>
        <taxon>Lactobacillales</taxon>
        <taxon>Lactobacillaceae</taxon>
        <taxon>Secundilactobacillus</taxon>
    </lineage>
</organism>
<feature type="domain" description="Glycoside hydrolase family 65 N-terminal" evidence="8">
    <location>
        <begin position="27"/>
        <end position="229"/>
    </location>
</feature>